<dbReference type="SUPFAM" id="SSF103473">
    <property type="entry name" value="MFS general substrate transporter"/>
    <property type="match status" value="1"/>
</dbReference>
<dbReference type="GO" id="GO:0016020">
    <property type="term" value="C:membrane"/>
    <property type="evidence" value="ECO:0007669"/>
    <property type="project" value="UniProtKB-SubCell"/>
</dbReference>
<keyword evidence="3 7" id="KW-0812">Transmembrane</keyword>
<evidence type="ECO:0000256" key="5">
    <source>
        <dbReference type="ARBA" id="ARBA00022989"/>
    </source>
</evidence>
<feature type="transmembrane region" description="Helical" evidence="9">
    <location>
        <begin position="236"/>
        <end position="256"/>
    </location>
</feature>
<proteinExistence type="inferred from homology"/>
<feature type="transmembrane region" description="Helical" evidence="9">
    <location>
        <begin position="446"/>
        <end position="467"/>
    </location>
</feature>
<feature type="transmembrane region" description="Helical" evidence="9">
    <location>
        <begin position="6"/>
        <end position="23"/>
    </location>
</feature>
<name>A0A328AHQ9_9CAUL</name>
<keyword evidence="7" id="KW-0813">Transport</keyword>
<dbReference type="InterPro" id="IPR036259">
    <property type="entry name" value="MFS_trans_sf"/>
</dbReference>
<evidence type="ECO:0000256" key="7">
    <source>
        <dbReference type="RuleBase" id="RU003755"/>
    </source>
</evidence>
<feature type="transmembrane region" description="Helical" evidence="9">
    <location>
        <begin position="196"/>
        <end position="215"/>
    </location>
</feature>
<dbReference type="Gene3D" id="1.20.1250.20">
    <property type="entry name" value="MFS general substrate transporter like domains"/>
    <property type="match status" value="2"/>
</dbReference>
<dbReference type="NCBIfam" id="TIGR00924">
    <property type="entry name" value="yjdL_sub1_fam"/>
    <property type="match status" value="1"/>
</dbReference>
<dbReference type="AlphaFoldDB" id="A0A328AHQ9"/>
<protein>
    <submittedName>
        <fullName evidence="10">MFS transporter</fullName>
    </submittedName>
</protein>
<dbReference type="EMBL" id="QFYQ01000001">
    <property type="protein sequence ID" value="RAK54179.1"/>
    <property type="molecule type" value="Genomic_DNA"/>
</dbReference>
<dbReference type="PROSITE" id="PS01023">
    <property type="entry name" value="PTR2_2"/>
    <property type="match status" value="1"/>
</dbReference>
<evidence type="ECO:0000256" key="8">
    <source>
        <dbReference type="SAM" id="MobiDB-lite"/>
    </source>
</evidence>
<evidence type="ECO:0000313" key="11">
    <source>
        <dbReference type="Proteomes" id="UP000249254"/>
    </source>
</evidence>
<keyword evidence="4" id="KW-0571">Peptide transport</keyword>
<feature type="transmembrane region" description="Helical" evidence="9">
    <location>
        <begin position="67"/>
        <end position="88"/>
    </location>
</feature>
<gene>
    <name evidence="10" type="ORF">DJ017_06420</name>
</gene>
<dbReference type="Pfam" id="PF00854">
    <property type="entry name" value="PTR2"/>
    <property type="match status" value="1"/>
</dbReference>
<dbReference type="PANTHER" id="PTHR11654">
    <property type="entry name" value="OLIGOPEPTIDE TRANSPORTER-RELATED"/>
    <property type="match status" value="1"/>
</dbReference>
<dbReference type="Proteomes" id="UP000249254">
    <property type="component" value="Unassembled WGS sequence"/>
</dbReference>
<feature type="transmembrane region" description="Helical" evidence="9">
    <location>
        <begin position="364"/>
        <end position="381"/>
    </location>
</feature>
<comment type="similarity">
    <text evidence="2 7">Belongs to the major facilitator superfamily. Proton-dependent oligopeptide transporter (POT/PTR) (TC 2.A.17) family.</text>
</comment>
<organism evidence="10 11">
    <name type="scientific">Phenylobacterium soli</name>
    <dbReference type="NCBI Taxonomy" id="2170551"/>
    <lineage>
        <taxon>Bacteria</taxon>
        <taxon>Pseudomonadati</taxon>
        <taxon>Pseudomonadota</taxon>
        <taxon>Alphaproteobacteria</taxon>
        <taxon>Caulobacterales</taxon>
        <taxon>Caulobacteraceae</taxon>
        <taxon>Phenylobacterium</taxon>
    </lineage>
</organism>
<dbReference type="InterPro" id="IPR018456">
    <property type="entry name" value="PTR2_symporter_CS"/>
</dbReference>
<dbReference type="InterPro" id="IPR000109">
    <property type="entry name" value="POT_fam"/>
</dbReference>
<feature type="region of interest" description="Disordered" evidence="8">
    <location>
        <begin position="584"/>
        <end position="618"/>
    </location>
</feature>
<feature type="transmembrane region" description="Helical" evidence="9">
    <location>
        <begin position="262"/>
        <end position="281"/>
    </location>
</feature>
<evidence type="ECO:0000313" key="10">
    <source>
        <dbReference type="EMBL" id="RAK54179.1"/>
    </source>
</evidence>
<evidence type="ECO:0000256" key="2">
    <source>
        <dbReference type="ARBA" id="ARBA00005982"/>
    </source>
</evidence>
<feature type="transmembrane region" description="Helical" evidence="9">
    <location>
        <begin position="504"/>
        <end position="527"/>
    </location>
</feature>
<evidence type="ECO:0000256" key="4">
    <source>
        <dbReference type="ARBA" id="ARBA00022856"/>
    </source>
</evidence>
<dbReference type="CDD" id="cd17346">
    <property type="entry name" value="MFS_DtpA_like"/>
    <property type="match status" value="1"/>
</dbReference>
<keyword evidence="5 9" id="KW-1133">Transmembrane helix</keyword>
<feature type="transmembrane region" description="Helical" evidence="9">
    <location>
        <begin position="302"/>
        <end position="326"/>
    </location>
</feature>
<reference evidence="11" key="1">
    <citation type="submission" date="2018-05" db="EMBL/GenBank/DDBJ databases">
        <authorList>
            <person name="Li X."/>
        </authorList>
    </citation>
    <scope>NUCLEOTIDE SEQUENCE [LARGE SCALE GENOMIC DNA]</scope>
    <source>
        <strain evidence="11">LX32</strain>
    </source>
</reference>
<dbReference type="PROSITE" id="PS01022">
    <property type="entry name" value="PTR2_1"/>
    <property type="match status" value="1"/>
</dbReference>
<comment type="subcellular location">
    <subcellularLocation>
        <location evidence="1 7">Membrane</location>
        <topology evidence="1 7">Multi-pass membrane protein</topology>
    </subcellularLocation>
</comment>
<dbReference type="RefSeq" id="WP_111527930.1">
    <property type="nucleotide sequence ID" value="NZ_JBHRSG010000002.1"/>
</dbReference>
<evidence type="ECO:0000256" key="6">
    <source>
        <dbReference type="ARBA" id="ARBA00023136"/>
    </source>
</evidence>
<accession>A0A328AHQ9</accession>
<feature type="transmembrane region" description="Helical" evidence="9">
    <location>
        <begin position="97"/>
        <end position="114"/>
    </location>
</feature>
<sequence length="618" mass="66616">MDIVFLAGLVVSVATVVPVMLQLRRHPRGLVILFFAEMWERFSYYGMRGLLIFYLTQHLLMDDKSAQGGYGAYTSLVYLTPLIGGFLADRFLGTRKAVAFGALLLVAGHFTMAFEGPPATQILTYNQAQYEFQVTGRAESRDVKLKVGDQTYAYAPTGDGGLAIKGLPANAPLPAVLPKGSYELSVRQAAPIYTNVLYLALAMIIMGVGFLKANISSIVGQLYPQGDPRRDPGFTLYYFGINLGSFWAAIACGWLGEKIGWWAGFGAAGLGMLLGYLVFVFGKPLLEGKAEPPNPERLKAKVAGPLSLEWVIYLAGIAGVAVIWFVVQRYELVGWILAAGAIAVLGYLGWFMATSCGKEERQRMLLALSLILASVVFWALYEQGGSSLNQFAERATDLRIGFGQSMTPAQTQVFQASGILIFAPVFAALWAWLGAQGRDPNPVAKFSLGLLFVGASFFVIIFGMQFAGPDFRTPLIFLAVAYLMQTTGELCLSPVGLSQMTKLAPAAVVSTMMATWFLGTSGAQWLAGRIAQMTATETVAGQVLDPAKAMATYAEVFKTIGIWGIGAGVLMLALSPVLKKWAHGASDSRPQQPEPTAPVMDGERQAVNPQAVRADRNA</sequence>
<feature type="transmembrane region" description="Helical" evidence="9">
    <location>
        <begin position="332"/>
        <end position="352"/>
    </location>
</feature>
<dbReference type="OrthoDB" id="9772725at2"/>
<keyword evidence="11" id="KW-1185">Reference proteome</keyword>
<dbReference type="InterPro" id="IPR005279">
    <property type="entry name" value="Dipep/tripep_permease"/>
</dbReference>
<feature type="transmembrane region" description="Helical" evidence="9">
    <location>
        <begin position="560"/>
        <end position="578"/>
    </location>
</feature>
<dbReference type="GO" id="GO:0006857">
    <property type="term" value="P:oligopeptide transport"/>
    <property type="evidence" value="ECO:0007669"/>
    <property type="project" value="InterPro"/>
</dbReference>
<keyword evidence="4" id="KW-0653">Protein transport</keyword>
<feature type="transmembrane region" description="Helical" evidence="9">
    <location>
        <begin position="413"/>
        <end position="434"/>
    </location>
</feature>
<dbReference type="GO" id="GO:1904680">
    <property type="term" value="F:peptide transmembrane transporter activity"/>
    <property type="evidence" value="ECO:0007669"/>
    <property type="project" value="InterPro"/>
</dbReference>
<evidence type="ECO:0000256" key="1">
    <source>
        <dbReference type="ARBA" id="ARBA00004141"/>
    </source>
</evidence>
<evidence type="ECO:0000256" key="9">
    <source>
        <dbReference type="SAM" id="Phobius"/>
    </source>
</evidence>
<feature type="transmembrane region" description="Helical" evidence="9">
    <location>
        <begin position="44"/>
        <end position="61"/>
    </location>
</feature>
<keyword evidence="6 9" id="KW-0472">Membrane</keyword>
<evidence type="ECO:0000256" key="3">
    <source>
        <dbReference type="ARBA" id="ARBA00022692"/>
    </source>
</evidence>
<comment type="caution">
    <text evidence="10">The sequence shown here is derived from an EMBL/GenBank/DDBJ whole genome shotgun (WGS) entry which is preliminary data.</text>
</comment>